<dbReference type="PRINTS" id="PR00344">
    <property type="entry name" value="BCTRLSENSOR"/>
</dbReference>
<evidence type="ECO:0000256" key="7">
    <source>
        <dbReference type="ARBA" id="ARBA00022840"/>
    </source>
</evidence>
<dbReference type="InterPro" id="IPR050351">
    <property type="entry name" value="BphY/WalK/GraS-like"/>
</dbReference>
<feature type="compositionally biased region" description="Gly residues" evidence="9">
    <location>
        <begin position="764"/>
        <end position="773"/>
    </location>
</feature>
<keyword evidence="7" id="KW-0067">ATP-binding</keyword>
<dbReference type="Proteomes" id="UP000279259">
    <property type="component" value="Unassembled WGS sequence"/>
</dbReference>
<evidence type="ECO:0000256" key="2">
    <source>
        <dbReference type="ARBA" id="ARBA00012438"/>
    </source>
</evidence>
<dbReference type="EC" id="2.7.13.3" evidence="2"/>
<evidence type="ECO:0000256" key="4">
    <source>
        <dbReference type="ARBA" id="ARBA00022679"/>
    </source>
</evidence>
<keyword evidence="5" id="KW-0547">Nucleotide-binding</keyword>
<comment type="catalytic activity">
    <reaction evidence="1">
        <text>ATP + protein L-histidine = ADP + protein N-phospho-L-histidine.</text>
        <dbReference type="EC" id="2.7.13.3"/>
    </reaction>
</comment>
<feature type="compositionally biased region" description="Polar residues" evidence="9">
    <location>
        <begin position="935"/>
        <end position="946"/>
    </location>
</feature>
<feature type="compositionally biased region" description="Polar residues" evidence="9">
    <location>
        <begin position="832"/>
        <end position="841"/>
    </location>
</feature>
<dbReference type="InterPro" id="IPR004358">
    <property type="entry name" value="Sig_transdc_His_kin-like_C"/>
</dbReference>
<reference evidence="11 12" key="1">
    <citation type="submission" date="2018-11" db="EMBL/GenBank/DDBJ databases">
        <title>Genome sequence of Saitozyma podzolica DSM 27192.</title>
        <authorList>
            <person name="Aliyu H."/>
            <person name="Gorte O."/>
            <person name="Ochsenreither K."/>
        </authorList>
    </citation>
    <scope>NUCLEOTIDE SEQUENCE [LARGE SCALE GENOMIC DNA]</scope>
    <source>
        <strain evidence="11 12">DSM 27192</strain>
    </source>
</reference>
<dbReference type="PANTHER" id="PTHR42878:SF7">
    <property type="entry name" value="SENSOR HISTIDINE KINASE GLRK"/>
    <property type="match status" value="1"/>
</dbReference>
<keyword evidence="4" id="KW-0808">Transferase</keyword>
<dbReference type="AlphaFoldDB" id="A0A427XXL3"/>
<feature type="region of interest" description="Disordered" evidence="9">
    <location>
        <begin position="796"/>
        <end position="853"/>
    </location>
</feature>
<dbReference type="GO" id="GO:0000156">
    <property type="term" value="F:phosphorelay response regulator activity"/>
    <property type="evidence" value="ECO:0007669"/>
    <property type="project" value="TreeGrafter"/>
</dbReference>
<dbReference type="InterPro" id="IPR036890">
    <property type="entry name" value="HATPase_C_sf"/>
</dbReference>
<sequence length="946" mass="102311">MMTLLTLGSHSLYERKEGAGRHQSDDEIDIYDEAARQIRLGLDAYAVSVVDLSQFHLFYLLFQNSSTGASSARGVSTSGTTRSSAPGSSSARMSAAGSRTPGSHRPNSPAGSMMTDDTDNYTQSNILRRAKETYAVLDPLAPSRTPQVLFIPSRPRGIKSPQDPDADNHLSVLGYSCAHENFVFNFTSSPAARKIISDFIASNVKTRRVWYRRDDSEAVAQSITHLMPPGTETSMAMPVFGFDGQVAFAIVACWTDPLYTYPSGAVQFVETIAGSLLSSVMKEKLHQAERAQLNFAAAASHDLRTPLHQINAAASLLRHSLHATMGQVGGQMPVDPTLPTVPNPSPPTLVAVSLEDRVEALAQLEIIEANGLALGHVLENIIDTLDIGSLSTRFDAEVSPHGAAVPSKPRCRTNDFAKVVEDVLKDAIELETISRNVAGVKGMDDVKVILEVLPRVRGQWLIFDDRRPLARALGEIIHNACKFTDKGYVHVTVQDASRDVGSSLEVTAEFLEREVLRPFSKADPFMPGSGLGLGLAQRIIEILGGKFAISSTIDRGTLVHVELPLHLINDDNDSDQEELEEIDNAELASRPRIPVRQDGIYLAGFDRGELGTRRLGRSLLRQLKLHFCRVVDDIHFAGLVVLPEGIMRDEDVAELASNARPDVEFIYLSSASHPHSANQTSTGPDPSPFPTGATTVTGVLPGIRATRLPRPIGPTAVARIMRPPGQQLQTEGEHFVSPSSEARVLSGTTEAVLVGSGGASDSVSGGGGDSGGTGDRRMGRLLVRLLVPMPDEVLPRASHTKVTSSSFPSLTARISDRSTASLPPKSPPSSSTRHINPTARSVQAVRHRNRNRKRPRMVMVGMVMAMVIFHSPRPDRPNMRVVASDLLTAVKPDHSGDQEGSGLRPGMREHRSEMVTESDAEKDSGPLRVLIVEDNTINRNDPNADA</sequence>
<organism evidence="11 12">
    <name type="scientific">Saitozyma podzolica</name>
    <dbReference type="NCBI Taxonomy" id="1890683"/>
    <lineage>
        <taxon>Eukaryota</taxon>
        <taxon>Fungi</taxon>
        <taxon>Dikarya</taxon>
        <taxon>Basidiomycota</taxon>
        <taxon>Agaricomycotina</taxon>
        <taxon>Tremellomycetes</taxon>
        <taxon>Tremellales</taxon>
        <taxon>Trimorphomycetaceae</taxon>
        <taxon>Saitozyma</taxon>
    </lineage>
</organism>
<feature type="compositionally biased region" description="Polar residues" evidence="9">
    <location>
        <begin position="800"/>
        <end position="809"/>
    </location>
</feature>
<dbReference type="Gene3D" id="1.10.287.130">
    <property type="match status" value="1"/>
</dbReference>
<dbReference type="PANTHER" id="PTHR42878">
    <property type="entry name" value="TWO-COMPONENT HISTIDINE KINASE"/>
    <property type="match status" value="1"/>
</dbReference>
<dbReference type="SUPFAM" id="SSF47384">
    <property type="entry name" value="Homodimeric domain of signal transducing histidine kinase"/>
    <property type="match status" value="1"/>
</dbReference>
<comment type="caution">
    <text evidence="11">The sequence shown here is derived from an EMBL/GenBank/DDBJ whole genome shotgun (WGS) entry which is preliminary data.</text>
</comment>
<evidence type="ECO:0000313" key="11">
    <source>
        <dbReference type="EMBL" id="RSH83616.1"/>
    </source>
</evidence>
<keyword evidence="6" id="KW-0418">Kinase</keyword>
<dbReference type="GO" id="GO:0000155">
    <property type="term" value="F:phosphorelay sensor kinase activity"/>
    <property type="evidence" value="ECO:0007669"/>
    <property type="project" value="InterPro"/>
</dbReference>
<evidence type="ECO:0000256" key="5">
    <source>
        <dbReference type="ARBA" id="ARBA00022741"/>
    </source>
</evidence>
<feature type="compositionally biased region" description="Basic and acidic residues" evidence="9">
    <location>
        <begin position="906"/>
        <end position="925"/>
    </location>
</feature>
<dbReference type="GO" id="GO:0007234">
    <property type="term" value="P:osmosensory signaling via phosphorelay pathway"/>
    <property type="evidence" value="ECO:0007669"/>
    <property type="project" value="TreeGrafter"/>
</dbReference>
<keyword evidence="8" id="KW-0902">Two-component regulatory system</keyword>
<keyword evidence="3" id="KW-0597">Phosphoprotein</keyword>
<dbReference type="GO" id="GO:0005524">
    <property type="term" value="F:ATP binding"/>
    <property type="evidence" value="ECO:0007669"/>
    <property type="project" value="UniProtKB-KW"/>
</dbReference>
<evidence type="ECO:0000256" key="9">
    <source>
        <dbReference type="SAM" id="MobiDB-lite"/>
    </source>
</evidence>
<dbReference type="EMBL" id="RSCD01000024">
    <property type="protein sequence ID" value="RSH83616.1"/>
    <property type="molecule type" value="Genomic_DNA"/>
</dbReference>
<dbReference type="CDD" id="cd00082">
    <property type="entry name" value="HisKA"/>
    <property type="match status" value="1"/>
</dbReference>
<evidence type="ECO:0000313" key="12">
    <source>
        <dbReference type="Proteomes" id="UP000279259"/>
    </source>
</evidence>
<gene>
    <name evidence="11" type="ORF">EHS25_005520</name>
</gene>
<dbReference type="InterPro" id="IPR036097">
    <property type="entry name" value="HisK_dim/P_sf"/>
</dbReference>
<feature type="region of interest" description="Disordered" evidence="9">
    <location>
        <begin position="68"/>
        <end position="119"/>
    </location>
</feature>
<protein>
    <recommendedName>
        <fullName evidence="2">histidine kinase</fullName>
        <ecNumber evidence="2">2.7.13.3</ecNumber>
    </recommendedName>
</protein>
<evidence type="ECO:0000259" key="10">
    <source>
        <dbReference type="PROSITE" id="PS50109"/>
    </source>
</evidence>
<dbReference type="OrthoDB" id="21225at2759"/>
<dbReference type="STRING" id="1890683.A0A427XXL3"/>
<dbReference type="PROSITE" id="PS50109">
    <property type="entry name" value="HIS_KIN"/>
    <property type="match status" value="1"/>
</dbReference>
<dbReference type="GO" id="GO:0030295">
    <property type="term" value="F:protein kinase activator activity"/>
    <property type="evidence" value="ECO:0007669"/>
    <property type="project" value="TreeGrafter"/>
</dbReference>
<accession>A0A427XXL3</accession>
<name>A0A427XXL3_9TREE</name>
<feature type="region of interest" description="Disordered" evidence="9">
    <location>
        <begin position="755"/>
        <end position="776"/>
    </location>
</feature>
<dbReference type="Pfam" id="PF02518">
    <property type="entry name" value="HATPase_c"/>
    <property type="match status" value="1"/>
</dbReference>
<dbReference type="InterPro" id="IPR003661">
    <property type="entry name" value="HisK_dim/P_dom"/>
</dbReference>
<dbReference type="SMART" id="SM00387">
    <property type="entry name" value="HATPase_c"/>
    <property type="match status" value="1"/>
</dbReference>
<evidence type="ECO:0000256" key="8">
    <source>
        <dbReference type="ARBA" id="ARBA00023012"/>
    </source>
</evidence>
<evidence type="ECO:0000256" key="1">
    <source>
        <dbReference type="ARBA" id="ARBA00000085"/>
    </source>
</evidence>
<dbReference type="SUPFAM" id="SSF55874">
    <property type="entry name" value="ATPase domain of HSP90 chaperone/DNA topoisomerase II/histidine kinase"/>
    <property type="match status" value="1"/>
</dbReference>
<proteinExistence type="predicted"/>
<feature type="region of interest" description="Disordered" evidence="9">
    <location>
        <begin position="891"/>
        <end position="946"/>
    </location>
</feature>
<feature type="compositionally biased region" description="Low complexity" evidence="9">
    <location>
        <begin position="818"/>
        <end position="831"/>
    </location>
</feature>
<feature type="domain" description="Histidine kinase" evidence="10">
    <location>
        <begin position="298"/>
        <end position="567"/>
    </location>
</feature>
<dbReference type="InterPro" id="IPR005467">
    <property type="entry name" value="His_kinase_dom"/>
</dbReference>
<keyword evidence="12" id="KW-1185">Reference proteome</keyword>
<dbReference type="Gene3D" id="3.30.565.10">
    <property type="entry name" value="Histidine kinase-like ATPase, C-terminal domain"/>
    <property type="match status" value="1"/>
</dbReference>
<evidence type="ECO:0000256" key="6">
    <source>
        <dbReference type="ARBA" id="ARBA00022777"/>
    </source>
</evidence>
<evidence type="ECO:0000256" key="3">
    <source>
        <dbReference type="ARBA" id="ARBA00022553"/>
    </source>
</evidence>
<dbReference type="InterPro" id="IPR003594">
    <property type="entry name" value="HATPase_dom"/>
</dbReference>
<feature type="compositionally biased region" description="Low complexity" evidence="9">
    <location>
        <begin position="68"/>
        <end position="100"/>
    </location>
</feature>